<dbReference type="GO" id="GO:0020037">
    <property type="term" value="F:heme binding"/>
    <property type="evidence" value="ECO:0007669"/>
    <property type="project" value="InterPro"/>
</dbReference>
<dbReference type="AlphaFoldDB" id="A0A1Y6EGE1"/>
<feature type="signal peptide" evidence="1">
    <location>
        <begin position="1"/>
        <end position="24"/>
    </location>
</feature>
<dbReference type="Gene3D" id="1.20.120.10">
    <property type="entry name" value="Cytochrome c/b562"/>
    <property type="match status" value="1"/>
</dbReference>
<dbReference type="InterPro" id="IPR010980">
    <property type="entry name" value="Cyt_c/b562"/>
</dbReference>
<gene>
    <name evidence="2" type="ORF">SAMN06295905_0523</name>
</gene>
<dbReference type="RefSeq" id="WP_086468977.1">
    <property type="nucleotide sequence ID" value="NZ_FXWK01000001.1"/>
</dbReference>
<keyword evidence="3" id="KW-1185">Reference proteome</keyword>
<reference evidence="3" key="1">
    <citation type="submission" date="2017-04" db="EMBL/GenBank/DDBJ databases">
        <authorList>
            <person name="Varghese N."/>
            <person name="Submissions S."/>
        </authorList>
    </citation>
    <scope>NUCLEOTIDE SEQUENCE [LARGE SCALE GENOMIC DNA]</scope>
</reference>
<dbReference type="EMBL" id="FXWK01000001">
    <property type="protein sequence ID" value="SMQ61449.1"/>
    <property type="molecule type" value="Genomic_DNA"/>
</dbReference>
<keyword evidence="1" id="KW-0732">Signal</keyword>
<feature type="chain" id="PRO_5011966621" evidence="1">
    <location>
        <begin position="25"/>
        <end position="147"/>
    </location>
</feature>
<dbReference type="Proteomes" id="UP000194474">
    <property type="component" value="Unassembled WGS sequence"/>
</dbReference>
<proteinExistence type="predicted"/>
<dbReference type="GO" id="GO:0022900">
    <property type="term" value="P:electron transport chain"/>
    <property type="evidence" value="ECO:0007669"/>
    <property type="project" value="InterPro"/>
</dbReference>
<dbReference type="InterPro" id="IPR002321">
    <property type="entry name" value="Cyt_c_II"/>
</dbReference>
<dbReference type="SUPFAM" id="SSF47175">
    <property type="entry name" value="Cytochromes"/>
    <property type="match status" value="1"/>
</dbReference>
<dbReference type="GO" id="GO:0009055">
    <property type="term" value="F:electron transfer activity"/>
    <property type="evidence" value="ECO:0007669"/>
    <property type="project" value="InterPro"/>
</dbReference>
<protein>
    <submittedName>
        <fullName evidence="2">Cytochrome c556</fullName>
    </submittedName>
</protein>
<accession>A0A1Y6EGE1</accession>
<dbReference type="GO" id="GO:0005506">
    <property type="term" value="F:iron ion binding"/>
    <property type="evidence" value="ECO:0007669"/>
    <property type="project" value="InterPro"/>
</dbReference>
<evidence type="ECO:0000256" key="1">
    <source>
        <dbReference type="SAM" id="SignalP"/>
    </source>
</evidence>
<dbReference type="PROSITE" id="PS51009">
    <property type="entry name" value="CYTCII"/>
    <property type="match status" value="1"/>
</dbReference>
<sequence length="147" mass="15133">MHIRKASSVAIAGLLLAGVVGVFAQDAFTPPATPEEAIAMREAVMKENGGLLRGAANLTGDEAVAAAQTLLDNYTHMPELFPEGSEGGDALPAIWQNWEAFTAIIETGRAGAESALTAAQAGDTAGYAAGLQTVMGTCGQCHQQFRS</sequence>
<evidence type="ECO:0000313" key="2">
    <source>
        <dbReference type="EMBL" id="SMQ61449.1"/>
    </source>
</evidence>
<evidence type="ECO:0000313" key="3">
    <source>
        <dbReference type="Proteomes" id="UP000194474"/>
    </source>
</evidence>
<dbReference type="OrthoDB" id="9811729at2"/>
<name>A0A1Y6EGE1_9HYPH</name>
<dbReference type="Pfam" id="PF01322">
    <property type="entry name" value="Cytochrom_C_2"/>
    <property type="match status" value="1"/>
</dbReference>
<organism evidence="2 3">
    <name type="scientific">Devosia lucknowensis</name>
    <dbReference type="NCBI Taxonomy" id="1096929"/>
    <lineage>
        <taxon>Bacteria</taxon>
        <taxon>Pseudomonadati</taxon>
        <taxon>Pseudomonadota</taxon>
        <taxon>Alphaproteobacteria</taxon>
        <taxon>Hyphomicrobiales</taxon>
        <taxon>Devosiaceae</taxon>
        <taxon>Devosia</taxon>
    </lineage>
</organism>